<comment type="caution">
    <text evidence="2">The sequence shown here is derived from an EMBL/GenBank/DDBJ whole genome shotgun (WGS) entry which is preliminary data.</text>
</comment>
<organism evidence="2 3">
    <name type="scientific">Filobasidium floriforme</name>
    <dbReference type="NCBI Taxonomy" id="5210"/>
    <lineage>
        <taxon>Eukaryota</taxon>
        <taxon>Fungi</taxon>
        <taxon>Dikarya</taxon>
        <taxon>Basidiomycota</taxon>
        <taxon>Agaricomycotina</taxon>
        <taxon>Tremellomycetes</taxon>
        <taxon>Filobasidiales</taxon>
        <taxon>Filobasidiaceae</taxon>
        <taxon>Filobasidium</taxon>
    </lineage>
</organism>
<dbReference type="AlphaFoldDB" id="A0A8K0NMW6"/>
<feature type="compositionally biased region" description="Basic and acidic residues" evidence="1">
    <location>
        <begin position="166"/>
        <end position="180"/>
    </location>
</feature>
<dbReference type="Proteomes" id="UP000812966">
    <property type="component" value="Unassembled WGS sequence"/>
</dbReference>
<protein>
    <submittedName>
        <fullName evidence="2">Uncharacterized protein</fullName>
    </submittedName>
</protein>
<name>A0A8K0NMW6_9TREE</name>
<feature type="compositionally biased region" description="Basic residues" evidence="1">
    <location>
        <begin position="154"/>
        <end position="165"/>
    </location>
</feature>
<evidence type="ECO:0000313" key="2">
    <source>
        <dbReference type="EMBL" id="KAG7532130.1"/>
    </source>
</evidence>
<sequence length="618" mass="69622">MFAGLRVSSRWRLLSRQARIAFIAIALLATWAFVSDVRSKSSWTHGLGGSGSSSSLNTSSSSSSLPGDDTLCYGWTPPSSPGSAADGMEEDPFISRGCWRAEWYQQLRSFDHEPFDVSMNFQHVKDRNQAALARLERCLVSTAPTLSGVPLRPSSHKQHRQSKSNRNREAGGQDGIRIEADGDDECTDEAFKVVVGTYAYFTFAFIDQGESGETVWLRSQIEMMREMGVTVLCSTSLPGTIRMHRTMPDVIKMIWMQDLRALECQADPRCIADFRPTRVTYPDAPESIMHNNRTRWPDLEKPENNIGYKWIWTKEEVERIPQREKGEIPLWKIFIATFWGTMREAPHIYNPLDGAWTLGPYKYEGATYLPYSYEKYCETTAVKAHAERPDRALVLAKANHYFDYPYAPSRKDWPLIVEGTGLDFVTTAVSWKGPDDPFVLPDGVRTTGTVTREEYAVMLGESKLLLGIGRPAISPSIYIGLCLGVPSVLPYFTDEFPPEGNDLMFAQHGPAQLLGPPYVYSYRHGNVTDLVDKINRASAQPIESYIDPDMTWAAVRYHLSRMLNKDWRGEAEAIIEGNGGVVPAPTVEFLQRCFGERQCKTSLDYDSRHYHMGPLVTT</sequence>
<gene>
    <name evidence="2" type="ORF">FFLO_03818</name>
</gene>
<evidence type="ECO:0000313" key="3">
    <source>
        <dbReference type="Proteomes" id="UP000812966"/>
    </source>
</evidence>
<keyword evidence="3" id="KW-1185">Reference proteome</keyword>
<evidence type="ECO:0000256" key="1">
    <source>
        <dbReference type="SAM" id="MobiDB-lite"/>
    </source>
</evidence>
<feature type="compositionally biased region" description="Low complexity" evidence="1">
    <location>
        <begin position="52"/>
        <end position="65"/>
    </location>
</feature>
<feature type="region of interest" description="Disordered" evidence="1">
    <location>
        <begin position="146"/>
        <end position="180"/>
    </location>
</feature>
<accession>A0A8K0NMW6</accession>
<dbReference type="EMBL" id="JABELV010000073">
    <property type="protein sequence ID" value="KAG7532130.1"/>
    <property type="molecule type" value="Genomic_DNA"/>
</dbReference>
<reference evidence="2" key="1">
    <citation type="submission" date="2020-04" db="EMBL/GenBank/DDBJ databases">
        <title>Analysis of mating type loci in Filobasidium floriforme.</title>
        <authorList>
            <person name="Nowrousian M."/>
        </authorList>
    </citation>
    <scope>NUCLEOTIDE SEQUENCE</scope>
    <source>
        <strain evidence="2">CBS 6242</strain>
    </source>
</reference>
<dbReference type="OrthoDB" id="2113294at2759"/>
<feature type="region of interest" description="Disordered" evidence="1">
    <location>
        <begin position="47"/>
        <end position="66"/>
    </location>
</feature>
<proteinExistence type="predicted"/>